<sequence>MLNRIIRLQAVLELITNDTARALTILAQQQTKMHNAIYQNRLALDYLLASEGGVCGKFNLSNCCLQIDDTGKVVEEIADRMTKLAHVSVQTWKG</sequence>
<reference evidence="1" key="2">
    <citation type="submission" date="2025-08" db="UniProtKB">
        <authorList>
            <consortium name="Ensembl"/>
        </authorList>
    </citation>
    <scope>IDENTIFICATION</scope>
</reference>
<dbReference type="AlphaFoldDB" id="A0A4X1W4C9"/>
<evidence type="ECO:0000313" key="1">
    <source>
        <dbReference type="Ensembl" id="ENSSSCP00070048871.1"/>
    </source>
</evidence>
<protein>
    <recommendedName>
        <fullName evidence="3">ENR1 protein</fullName>
    </recommendedName>
</protein>
<dbReference type="SUPFAM" id="SSF58069">
    <property type="entry name" value="Virus ectodomain"/>
    <property type="match status" value="1"/>
</dbReference>
<dbReference type="CDD" id="cd09850">
    <property type="entry name" value="Ebola-like_HR1-HR2"/>
    <property type="match status" value="1"/>
</dbReference>
<dbReference type="PANTHER" id="PTHR10424:SF68">
    <property type="entry name" value="ENDOGENOUS RETROVIRUS GROUP 3 MEMBER 1 ENV POLYPROTEIN"/>
    <property type="match status" value="1"/>
</dbReference>
<proteinExistence type="predicted"/>
<reference evidence="2" key="1">
    <citation type="submission" date="2017-08" db="EMBL/GenBank/DDBJ databases">
        <title>USMARCv1.0.</title>
        <authorList>
            <person name="Hannum G.I."/>
            <person name="Koren S."/>
            <person name="Schroeder S.G."/>
            <person name="Chin S.C."/>
            <person name="Nonneman D.J."/>
            <person name="Becker S.A."/>
            <person name="Rosen B.D."/>
            <person name="Bickhart D.M."/>
            <person name="Putnam N.H."/>
            <person name="Green R.E."/>
            <person name="Tuggle C.K."/>
            <person name="Liu H."/>
            <person name="Rohrer G.A."/>
            <person name="Warr A."/>
            <person name="Hall R."/>
            <person name="Kim K."/>
            <person name="Hume D.A."/>
            <person name="Talbot R."/>
            <person name="Chow W."/>
            <person name="Howe K."/>
            <person name="Schwartz A.S."/>
            <person name="Watson M."/>
            <person name="Archibald A.L."/>
            <person name="Phillippy A.M."/>
            <person name="Smith T.P.L."/>
        </authorList>
    </citation>
    <scope>NUCLEOTIDE SEQUENCE [LARGE SCALE GENOMIC DNA]</scope>
</reference>
<dbReference type="Ensembl" id="ENSSSCT00070057483.1">
    <property type="protein sequence ID" value="ENSSSCP00070048871.1"/>
    <property type="gene ID" value="ENSSSCG00070028642.1"/>
</dbReference>
<dbReference type="InterPro" id="IPR018154">
    <property type="entry name" value="TLV/ENV_coat_polyprotein"/>
</dbReference>
<organism evidence="1 2">
    <name type="scientific">Sus scrofa</name>
    <name type="common">Pig</name>
    <dbReference type="NCBI Taxonomy" id="9823"/>
    <lineage>
        <taxon>Eukaryota</taxon>
        <taxon>Metazoa</taxon>
        <taxon>Chordata</taxon>
        <taxon>Craniata</taxon>
        <taxon>Vertebrata</taxon>
        <taxon>Euteleostomi</taxon>
        <taxon>Mammalia</taxon>
        <taxon>Eutheria</taxon>
        <taxon>Laurasiatheria</taxon>
        <taxon>Artiodactyla</taxon>
        <taxon>Suina</taxon>
        <taxon>Suidae</taxon>
        <taxon>Sus</taxon>
    </lineage>
</organism>
<dbReference type="Gene3D" id="1.10.287.210">
    <property type="match status" value="1"/>
</dbReference>
<dbReference type="Proteomes" id="UP000314985">
    <property type="component" value="Unassembled WGS sequence"/>
</dbReference>
<dbReference type="Pfam" id="PF00429">
    <property type="entry name" value="TLV_coat"/>
    <property type="match status" value="1"/>
</dbReference>
<name>A0A4X1W4C9_PIG</name>
<dbReference type="PANTHER" id="PTHR10424">
    <property type="entry name" value="VIRAL ENVELOPE PROTEIN"/>
    <property type="match status" value="1"/>
</dbReference>
<evidence type="ECO:0008006" key="3">
    <source>
        <dbReference type="Google" id="ProtNLM"/>
    </source>
</evidence>
<accession>A0A4X1W4C9</accession>
<evidence type="ECO:0000313" key="2">
    <source>
        <dbReference type="Proteomes" id="UP000314985"/>
    </source>
</evidence>